<dbReference type="Proteomes" id="UP000015103">
    <property type="component" value="Unassembled WGS sequence"/>
</dbReference>
<dbReference type="EMBL" id="ACPB03009798">
    <property type="status" value="NOT_ANNOTATED_CDS"/>
    <property type="molecule type" value="Genomic_DNA"/>
</dbReference>
<sequence length="144" mass="17284">MSVPIIKDCGEIWNRLFDHRPFLNGEIKESRGDREISRLFEIHELVTDFRDTQIPKTCEKENTLNKLNVLLDISLQNCAIVNENKEKYSQNQTLEAKRALRKTEWENFMKDIRCKYSNIDKTFKEKEDELKEFYDDLEKKLHVN</sequence>
<dbReference type="InterPro" id="IPR017243">
    <property type="entry name" value="Bloc1s5"/>
</dbReference>
<dbReference type="Pfam" id="PF14942">
    <property type="entry name" value="Muted"/>
    <property type="match status" value="1"/>
</dbReference>
<dbReference type="STRING" id="13249.T1HS00"/>
<proteinExistence type="inferred from homology"/>
<comment type="similarity">
    <text evidence="1">Belongs to the BLOC1S5 family.</text>
</comment>
<reference evidence="3" key="1">
    <citation type="submission" date="2015-05" db="UniProtKB">
        <authorList>
            <consortium name="EnsemblMetazoa"/>
        </authorList>
    </citation>
    <scope>IDENTIFICATION</scope>
</reference>
<evidence type="ECO:0000256" key="2">
    <source>
        <dbReference type="ARBA" id="ARBA00019580"/>
    </source>
</evidence>
<name>T1HS00_RHOPR</name>
<evidence type="ECO:0000313" key="3">
    <source>
        <dbReference type="EnsemblMetazoa" id="RPRC006820-PA"/>
    </source>
</evidence>
<dbReference type="EnsemblMetazoa" id="RPRC006820-RA">
    <property type="protein sequence ID" value="RPRC006820-PA"/>
    <property type="gene ID" value="RPRC006820"/>
</dbReference>
<dbReference type="GO" id="GO:0030133">
    <property type="term" value="C:transport vesicle"/>
    <property type="evidence" value="ECO:0007669"/>
    <property type="project" value="InterPro"/>
</dbReference>
<dbReference type="PANTHER" id="PTHR31784">
    <property type="entry name" value="BIOGENESIS OF LYSOSOME-RELATED ORGANELLES COMPLEX 1 SUBUNIT 5"/>
    <property type="match status" value="1"/>
</dbReference>
<organism evidence="3 4">
    <name type="scientific">Rhodnius prolixus</name>
    <name type="common">Triatomid bug</name>
    <dbReference type="NCBI Taxonomy" id="13249"/>
    <lineage>
        <taxon>Eukaryota</taxon>
        <taxon>Metazoa</taxon>
        <taxon>Ecdysozoa</taxon>
        <taxon>Arthropoda</taxon>
        <taxon>Hexapoda</taxon>
        <taxon>Insecta</taxon>
        <taxon>Pterygota</taxon>
        <taxon>Neoptera</taxon>
        <taxon>Paraneoptera</taxon>
        <taxon>Hemiptera</taxon>
        <taxon>Heteroptera</taxon>
        <taxon>Panheteroptera</taxon>
        <taxon>Cimicomorpha</taxon>
        <taxon>Reduviidae</taxon>
        <taxon>Triatominae</taxon>
        <taxon>Rhodnius</taxon>
    </lineage>
</organism>
<dbReference type="eggNOG" id="ENOG502TD0D">
    <property type="taxonomic scope" value="Eukaryota"/>
</dbReference>
<evidence type="ECO:0000256" key="1">
    <source>
        <dbReference type="ARBA" id="ARBA00010754"/>
    </source>
</evidence>
<dbReference type="PANTHER" id="PTHR31784:SF2">
    <property type="entry name" value="BIOGENESIS OF LYSOSOME-RELATED ORGANELLES COMPLEX 1 SUBUNIT 5"/>
    <property type="match status" value="1"/>
</dbReference>
<evidence type="ECO:0000313" key="4">
    <source>
        <dbReference type="Proteomes" id="UP000015103"/>
    </source>
</evidence>
<protein>
    <recommendedName>
        <fullName evidence="2">Biogenesis of lysosome-related organelles complex 1 subunit 5</fullName>
    </recommendedName>
</protein>
<dbReference type="HOGENOM" id="CLU_110751_1_0_1"/>
<dbReference type="VEuPathDB" id="VectorBase:RPRC006820"/>
<dbReference type="FunCoup" id="T1HS00">
    <property type="interactions" value="11"/>
</dbReference>
<dbReference type="AlphaFoldDB" id="T1HS00"/>
<keyword evidence="4" id="KW-1185">Reference proteome</keyword>
<dbReference type="GO" id="GO:0031083">
    <property type="term" value="C:BLOC-1 complex"/>
    <property type="evidence" value="ECO:0007669"/>
    <property type="project" value="InterPro"/>
</dbReference>
<dbReference type="OMA" id="TNLQHGY"/>
<accession>T1HS00</accession>
<dbReference type="InParanoid" id="T1HS00"/>